<protein>
    <recommendedName>
        <fullName evidence="10">Fatty acyl-CoA reductase</fullName>
        <ecNumber evidence="10">1.2.1.84</ecNumber>
    </recommendedName>
</protein>
<proteinExistence type="inferred from homology"/>
<accession>A0A7R9E314</accession>
<dbReference type="AlphaFoldDB" id="A0A7R9E314"/>
<keyword evidence="8" id="KW-0472">Membrane</keyword>
<evidence type="ECO:0000259" key="11">
    <source>
        <dbReference type="Pfam" id="PF07993"/>
    </source>
</evidence>
<name>A0A7R9E314_9NEOP</name>
<organism evidence="12">
    <name type="scientific">Timema monikensis</name>
    <dbReference type="NCBI Taxonomy" id="170555"/>
    <lineage>
        <taxon>Eukaryota</taxon>
        <taxon>Metazoa</taxon>
        <taxon>Ecdysozoa</taxon>
        <taxon>Arthropoda</taxon>
        <taxon>Hexapoda</taxon>
        <taxon>Insecta</taxon>
        <taxon>Pterygota</taxon>
        <taxon>Neoptera</taxon>
        <taxon>Polyneoptera</taxon>
        <taxon>Phasmatodea</taxon>
        <taxon>Timematodea</taxon>
        <taxon>Timematoidea</taxon>
        <taxon>Timematidae</taxon>
        <taxon>Timema</taxon>
    </lineage>
</organism>
<feature type="domain" description="Thioester reductase (TE)" evidence="11">
    <location>
        <begin position="105"/>
        <end position="375"/>
    </location>
</feature>
<keyword evidence="7 10" id="KW-0443">Lipid metabolism</keyword>
<comment type="subcellular location">
    <subcellularLocation>
        <location evidence="1">Membrane</location>
        <topology evidence="1">Multi-pass membrane protein</topology>
    </subcellularLocation>
</comment>
<reference evidence="12" key="1">
    <citation type="submission" date="2020-11" db="EMBL/GenBank/DDBJ databases">
        <authorList>
            <person name="Tran Van P."/>
        </authorList>
    </citation>
    <scope>NUCLEOTIDE SEQUENCE</scope>
</reference>
<comment type="similarity">
    <text evidence="2 10">Belongs to the fatty acyl-CoA reductase family.</text>
</comment>
<evidence type="ECO:0000256" key="7">
    <source>
        <dbReference type="ARBA" id="ARBA00023098"/>
    </source>
</evidence>
<evidence type="ECO:0000313" key="12">
    <source>
        <dbReference type="EMBL" id="CAD7425394.1"/>
    </source>
</evidence>
<dbReference type="GO" id="GO:0035336">
    <property type="term" value="P:long-chain fatty-acyl-CoA metabolic process"/>
    <property type="evidence" value="ECO:0007669"/>
    <property type="project" value="TreeGrafter"/>
</dbReference>
<dbReference type="GO" id="GO:0080019">
    <property type="term" value="F:alcohol-forming very long-chain fatty acyl-CoA reductase activity"/>
    <property type="evidence" value="ECO:0007669"/>
    <property type="project" value="InterPro"/>
</dbReference>
<dbReference type="CDD" id="cd05236">
    <property type="entry name" value="FAR-N_SDR_e"/>
    <property type="match status" value="1"/>
</dbReference>
<evidence type="ECO:0000256" key="2">
    <source>
        <dbReference type="ARBA" id="ARBA00005928"/>
    </source>
</evidence>
<dbReference type="FunFam" id="3.40.50.720:FF:000143">
    <property type="entry name" value="Fatty acyl-CoA reductase"/>
    <property type="match status" value="1"/>
</dbReference>
<dbReference type="PANTHER" id="PTHR11011">
    <property type="entry name" value="MALE STERILITY PROTEIN 2-RELATED"/>
    <property type="match status" value="1"/>
</dbReference>
<evidence type="ECO:0000256" key="3">
    <source>
        <dbReference type="ARBA" id="ARBA00022516"/>
    </source>
</evidence>
<dbReference type="GO" id="GO:0005777">
    <property type="term" value="C:peroxisome"/>
    <property type="evidence" value="ECO:0007669"/>
    <property type="project" value="TreeGrafter"/>
</dbReference>
<dbReference type="SUPFAM" id="SSF51735">
    <property type="entry name" value="NAD(P)-binding Rossmann-fold domains"/>
    <property type="match status" value="1"/>
</dbReference>
<evidence type="ECO:0000256" key="10">
    <source>
        <dbReference type="RuleBase" id="RU363097"/>
    </source>
</evidence>
<keyword evidence="3 10" id="KW-0444">Lipid biosynthesis</keyword>
<keyword evidence="5 10" id="KW-0521">NADP</keyword>
<dbReference type="GO" id="GO:0102965">
    <property type="term" value="F:alcohol-forming long-chain fatty acyl-CoA reductase activity"/>
    <property type="evidence" value="ECO:0007669"/>
    <property type="project" value="UniProtKB-EC"/>
</dbReference>
<dbReference type="Pfam" id="PF07993">
    <property type="entry name" value="NAD_binding_4"/>
    <property type="match status" value="1"/>
</dbReference>
<dbReference type="InterPro" id="IPR026055">
    <property type="entry name" value="FAR"/>
</dbReference>
<dbReference type="GO" id="GO:0016020">
    <property type="term" value="C:membrane"/>
    <property type="evidence" value="ECO:0007669"/>
    <property type="project" value="UniProtKB-SubCell"/>
</dbReference>
<dbReference type="EMBL" id="OB792940">
    <property type="protein sequence ID" value="CAD7425394.1"/>
    <property type="molecule type" value="Genomic_DNA"/>
</dbReference>
<keyword evidence="4" id="KW-0812">Transmembrane</keyword>
<comment type="catalytic activity">
    <reaction evidence="9 10">
        <text>a long-chain fatty acyl-CoA + 2 NADPH + 2 H(+) = a long-chain primary fatty alcohol + 2 NADP(+) + CoA</text>
        <dbReference type="Rhea" id="RHEA:52716"/>
        <dbReference type="ChEBI" id="CHEBI:15378"/>
        <dbReference type="ChEBI" id="CHEBI:57287"/>
        <dbReference type="ChEBI" id="CHEBI:57783"/>
        <dbReference type="ChEBI" id="CHEBI:58349"/>
        <dbReference type="ChEBI" id="CHEBI:77396"/>
        <dbReference type="ChEBI" id="CHEBI:83139"/>
        <dbReference type="EC" id="1.2.1.84"/>
    </reaction>
</comment>
<evidence type="ECO:0000256" key="6">
    <source>
        <dbReference type="ARBA" id="ARBA00022989"/>
    </source>
</evidence>
<dbReference type="PANTHER" id="PTHR11011:SF60">
    <property type="entry name" value="FATTY ACYL-COA REDUCTASE-RELATED"/>
    <property type="match status" value="1"/>
</dbReference>
<dbReference type="EC" id="1.2.1.84" evidence="10"/>
<keyword evidence="6" id="KW-1133">Transmembrane helix</keyword>
<evidence type="ECO:0000256" key="1">
    <source>
        <dbReference type="ARBA" id="ARBA00004141"/>
    </source>
</evidence>
<sequence length="385" mass="42799">MTRTPTAVDPDTDYILPTTTNTLGRDNKLRDTEVVPTHQHKISQAKELRKKEETLRPVSSAHEIHYKMDSGTGHSGESKFVETGHGTFSKGTDVQEFYRDCNVFITGGTGFMGKLLIEKLLRSCPAIKKIFIIIRPKRGKSPEERKEKLLQCVIFDSLKATNPIFHEKLVMVSGDISLPNLGLSTLDYEMLSQQVNIIFHMAATVKFDEKIKIAVPINIIGTMEIINLCRKCVSLKSIVYVSTAYSNCHLKEIKERFYNPPLDDDEIVKYLTTVDEVIMEVIKPKILGGWPNTYTFTKAIAENILRKTANDLPISIVRPSQVAGALKEPLIGWIDNIYGPNGAMVGIGAGLLKTGIRKGNLKSDIIPGDLVINCIIVAAYDVGVR</sequence>
<dbReference type="InterPro" id="IPR013120">
    <property type="entry name" value="FAR_NAD-bd"/>
</dbReference>
<evidence type="ECO:0000256" key="4">
    <source>
        <dbReference type="ARBA" id="ARBA00022692"/>
    </source>
</evidence>
<dbReference type="InterPro" id="IPR036291">
    <property type="entry name" value="NAD(P)-bd_dom_sf"/>
</dbReference>
<evidence type="ECO:0000256" key="9">
    <source>
        <dbReference type="ARBA" id="ARBA00052530"/>
    </source>
</evidence>
<evidence type="ECO:0000256" key="5">
    <source>
        <dbReference type="ARBA" id="ARBA00022857"/>
    </source>
</evidence>
<evidence type="ECO:0000256" key="8">
    <source>
        <dbReference type="ARBA" id="ARBA00023136"/>
    </source>
</evidence>
<keyword evidence="10" id="KW-0560">Oxidoreductase</keyword>
<dbReference type="Gene3D" id="3.40.50.720">
    <property type="entry name" value="NAD(P)-binding Rossmann-like Domain"/>
    <property type="match status" value="1"/>
</dbReference>
<comment type="function">
    <text evidence="10">Catalyzes the reduction of fatty acyl-CoA to fatty alcohols.</text>
</comment>
<gene>
    <name evidence="12" type="ORF">TMSB3V08_LOCUS2304</name>
</gene>